<evidence type="ECO:0000256" key="3">
    <source>
        <dbReference type="ARBA" id="ARBA00023163"/>
    </source>
</evidence>
<evidence type="ECO:0000313" key="6">
    <source>
        <dbReference type="EMBL" id="KAL1260628.1"/>
    </source>
</evidence>
<feature type="domain" description="OCA" evidence="5">
    <location>
        <begin position="7"/>
        <end position="29"/>
    </location>
</feature>
<feature type="region of interest" description="Disordered" evidence="4">
    <location>
        <begin position="414"/>
        <end position="435"/>
    </location>
</feature>
<feature type="domain" description="OCA" evidence="5">
    <location>
        <begin position="280"/>
        <end position="302"/>
    </location>
</feature>
<feature type="compositionally biased region" description="Polar residues" evidence="4">
    <location>
        <begin position="173"/>
        <end position="190"/>
    </location>
</feature>
<keyword evidence="1" id="KW-0805">Transcription regulation</keyword>
<name>A0ABR3MAA3_9TELE</name>
<reference evidence="6 7" key="1">
    <citation type="submission" date="2023-09" db="EMBL/GenBank/DDBJ databases">
        <authorList>
            <person name="Wang M."/>
        </authorList>
    </citation>
    <scope>NUCLEOTIDE SEQUENCE [LARGE SCALE GENOMIC DNA]</scope>
    <source>
        <strain evidence="6">GT-2023</strain>
        <tissue evidence="6">Liver</tissue>
    </source>
</reference>
<protein>
    <recommendedName>
        <fullName evidence="5">OCA domain-containing protein</fullName>
    </recommendedName>
</protein>
<dbReference type="PANTHER" id="PTHR28376:SF1">
    <property type="entry name" value="POU DOMAIN CLASS 2-ASSOCIATING FACTOR 2"/>
    <property type="match status" value="1"/>
</dbReference>
<evidence type="ECO:0000256" key="2">
    <source>
        <dbReference type="ARBA" id="ARBA00023159"/>
    </source>
</evidence>
<evidence type="ECO:0000256" key="1">
    <source>
        <dbReference type="ARBA" id="ARBA00023015"/>
    </source>
</evidence>
<dbReference type="Pfam" id="PF17721">
    <property type="entry name" value="POU2AF2"/>
    <property type="match status" value="1"/>
</dbReference>
<dbReference type="Proteomes" id="UP001558613">
    <property type="component" value="Unassembled WGS sequence"/>
</dbReference>
<proteinExistence type="predicted"/>
<evidence type="ECO:0000313" key="7">
    <source>
        <dbReference type="Proteomes" id="UP001558613"/>
    </source>
</evidence>
<evidence type="ECO:0000256" key="4">
    <source>
        <dbReference type="SAM" id="MobiDB-lite"/>
    </source>
</evidence>
<dbReference type="EMBL" id="JAYMGO010000015">
    <property type="protein sequence ID" value="KAL1260628.1"/>
    <property type="molecule type" value="Genomic_DNA"/>
</dbReference>
<feature type="region of interest" description="Disordered" evidence="4">
    <location>
        <begin position="173"/>
        <end position="202"/>
    </location>
</feature>
<keyword evidence="2" id="KW-0010">Activator</keyword>
<comment type="caution">
    <text evidence="6">The sequence shown here is derived from an EMBL/GenBank/DDBJ whole genome shotgun (WGS) entry which is preliminary data.</text>
</comment>
<accession>A0ABR3MAA3</accession>
<keyword evidence="7" id="KW-1185">Reference proteome</keyword>
<dbReference type="InterPro" id="IPR037655">
    <property type="entry name" value="POU2AF2"/>
</dbReference>
<gene>
    <name evidence="6" type="ORF">QQF64_008455</name>
</gene>
<keyword evidence="3" id="KW-0804">Transcription</keyword>
<dbReference type="PROSITE" id="PS52003">
    <property type="entry name" value="OCA"/>
    <property type="match status" value="2"/>
</dbReference>
<evidence type="ECO:0000259" key="5">
    <source>
        <dbReference type="PROSITE" id="PS52003"/>
    </source>
</evidence>
<dbReference type="PANTHER" id="PTHR28376">
    <property type="entry name" value="RGD1562914"/>
    <property type="match status" value="1"/>
</dbReference>
<organism evidence="6 7">
    <name type="scientific">Cirrhinus molitorella</name>
    <name type="common">mud carp</name>
    <dbReference type="NCBI Taxonomy" id="172907"/>
    <lineage>
        <taxon>Eukaryota</taxon>
        <taxon>Metazoa</taxon>
        <taxon>Chordata</taxon>
        <taxon>Craniata</taxon>
        <taxon>Vertebrata</taxon>
        <taxon>Euteleostomi</taxon>
        <taxon>Actinopterygii</taxon>
        <taxon>Neopterygii</taxon>
        <taxon>Teleostei</taxon>
        <taxon>Ostariophysi</taxon>
        <taxon>Cypriniformes</taxon>
        <taxon>Cyprinidae</taxon>
        <taxon>Labeoninae</taxon>
        <taxon>Labeonini</taxon>
        <taxon>Cirrhinus</taxon>
    </lineage>
</organism>
<dbReference type="InterPro" id="IPR047571">
    <property type="entry name" value="OCA"/>
</dbReference>
<feature type="compositionally biased region" description="Low complexity" evidence="4">
    <location>
        <begin position="417"/>
        <end position="435"/>
    </location>
</feature>
<feature type="compositionally biased region" description="Low complexity" evidence="4">
    <location>
        <begin position="191"/>
        <end position="202"/>
    </location>
</feature>
<sequence>METECSKRVYQGVRVKHTVKDLLAEKRSRQTSGPRYTGVSSPPSPFVQMTGSHMLPSYYGMRRPFISDSEFCSSTKPFSTDVYPGKSLSCDTGCMSGYSSLIDSYYPESFGDYRSTPFSSGGSTIFSPSALSSLLPSYSSDPSHYLLRDSWEPTGNDGVDGLCGDALAPMPLSTPTSLVNPETVSPTQFRSSSRGSSMTSSQSYSLHSLDEVNYHSSFQSTSGNFASPSFMTEPATKLVPVLPSEDTENAPSALSDSLVWGKEDTASTWSQYEANMSDKPKVYQGVRVKTTVKELLQKHRALQAQKTATKSQTMAARDVCSTTMNTHLDVFGMQAPEPYFQTRPFTENVNIPMENAYDHQQMMHMMPPETFSGSNFVCPTSSQWSNGYLPSNTDLYGTSLVSRSPSDSFNLPSPVDYNSYSPPQSSSSSSSCYSSPTRMDLSSSFSPENYHYQHCNLQHCFCLSHWSNVQEGMATSEYAPYGSSDCLYSYGDDSYFRRDTSNSEMCYLSNVL</sequence>